<feature type="region of interest" description="Disordered" evidence="1">
    <location>
        <begin position="119"/>
        <end position="231"/>
    </location>
</feature>
<feature type="compositionally biased region" description="Polar residues" evidence="1">
    <location>
        <begin position="908"/>
        <end position="922"/>
    </location>
</feature>
<feature type="region of interest" description="Disordered" evidence="1">
    <location>
        <begin position="755"/>
        <end position="776"/>
    </location>
</feature>
<feature type="compositionally biased region" description="Low complexity" evidence="1">
    <location>
        <begin position="1167"/>
        <end position="1183"/>
    </location>
</feature>
<feature type="region of interest" description="Disordered" evidence="1">
    <location>
        <begin position="1131"/>
        <end position="1218"/>
    </location>
</feature>
<reference evidence="2" key="1">
    <citation type="submission" date="2022-08" db="UniProtKB">
        <authorList>
            <consortium name="EnsemblMetazoa"/>
        </authorList>
    </citation>
    <scope>IDENTIFICATION</scope>
    <source>
        <strain evidence="2">EBRO</strain>
    </source>
</reference>
<evidence type="ECO:0000313" key="2">
    <source>
        <dbReference type="EnsemblMetazoa" id="AATE009218-PA.1"/>
    </source>
</evidence>
<dbReference type="STRING" id="41427.A0A182J0V6"/>
<feature type="compositionally biased region" description="Polar residues" evidence="1">
    <location>
        <begin position="124"/>
        <end position="142"/>
    </location>
</feature>
<feature type="compositionally biased region" description="Polar residues" evidence="1">
    <location>
        <begin position="545"/>
        <end position="562"/>
    </location>
</feature>
<feature type="compositionally biased region" description="Basic and acidic residues" evidence="1">
    <location>
        <begin position="1192"/>
        <end position="1202"/>
    </location>
</feature>
<feature type="compositionally biased region" description="Basic and acidic residues" evidence="1">
    <location>
        <begin position="207"/>
        <end position="224"/>
    </location>
</feature>
<feature type="compositionally biased region" description="Gly residues" evidence="1">
    <location>
        <begin position="923"/>
        <end position="932"/>
    </location>
</feature>
<feature type="compositionally biased region" description="Basic and acidic residues" evidence="1">
    <location>
        <begin position="716"/>
        <end position="734"/>
    </location>
</feature>
<name>A0A182J0V6_ANOAO</name>
<feature type="region of interest" description="Disordered" evidence="1">
    <location>
        <begin position="1329"/>
        <end position="1460"/>
    </location>
</feature>
<feature type="compositionally biased region" description="Low complexity" evidence="1">
    <location>
        <begin position="36"/>
        <end position="49"/>
    </location>
</feature>
<feature type="region of interest" description="Disordered" evidence="1">
    <location>
        <begin position="868"/>
        <end position="932"/>
    </location>
</feature>
<feature type="region of interest" description="Disordered" evidence="1">
    <location>
        <begin position="540"/>
        <end position="734"/>
    </location>
</feature>
<feature type="compositionally biased region" description="Pro residues" evidence="1">
    <location>
        <begin position="639"/>
        <end position="650"/>
    </location>
</feature>
<feature type="region of interest" description="Disordered" evidence="1">
    <location>
        <begin position="951"/>
        <end position="992"/>
    </location>
</feature>
<feature type="compositionally biased region" description="Basic and acidic residues" evidence="1">
    <location>
        <begin position="1376"/>
        <end position="1387"/>
    </location>
</feature>
<feature type="compositionally biased region" description="Basic and acidic residues" evidence="1">
    <location>
        <begin position="1131"/>
        <end position="1142"/>
    </location>
</feature>
<feature type="compositionally biased region" description="Basic and acidic residues" evidence="1">
    <location>
        <begin position="53"/>
        <end position="68"/>
    </location>
</feature>
<protein>
    <submittedName>
        <fullName evidence="2">Uncharacterized protein</fullName>
    </submittedName>
</protein>
<feature type="compositionally biased region" description="Basic and acidic residues" evidence="1">
    <location>
        <begin position="470"/>
        <end position="480"/>
    </location>
</feature>
<feature type="compositionally biased region" description="Basic and acidic residues" evidence="1">
    <location>
        <begin position="1329"/>
        <end position="1341"/>
    </location>
</feature>
<proteinExistence type="predicted"/>
<organism evidence="2">
    <name type="scientific">Anopheles atroparvus</name>
    <name type="common">European mosquito</name>
    <dbReference type="NCBI Taxonomy" id="41427"/>
    <lineage>
        <taxon>Eukaryota</taxon>
        <taxon>Metazoa</taxon>
        <taxon>Ecdysozoa</taxon>
        <taxon>Arthropoda</taxon>
        <taxon>Hexapoda</taxon>
        <taxon>Insecta</taxon>
        <taxon>Pterygota</taxon>
        <taxon>Neoptera</taxon>
        <taxon>Endopterygota</taxon>
        <taxon>Diptera</taxon>
        <taxon>Nematocera</taxon>
        <taxon>Culicoidea</taxon>
        <taxon>Culicidae</taxon>
        <taxon>Anophelinae</taxon>
        <taxon>Anopheles</taxon>
    </lineage>
</organism>
<feature type="compositionally biased region" description="Polar residues" evidence="1">
    <location>
        <begin position="1145"/>
        <end position="1159"/>
    </location>
</feature>
<feature type="compositionally biased region" description="Polar residues" evidence="1">
    <location>
        <begin position="516"/>
        <end position="526"/>
    </location>
</feature>
<sequence length="1483" mass="161040">MGNSGSMNGLASYEEGGYHQQGYHHHHQRYHDAMRGEAGASGAMSSSWMDSYQRGDHGRRGGGPRDYDYLLHMHEQKPDDGGHFSGTQQQQQQQQIKVLPDIPGKVAKLRSTNNGNILHAGGTISKNNQALQRSKSISSPTYQQHQHHQQQPASFSECDEELQRGPAQPPRLLMTRSRTQLHMGVAEGTRTGRGRDASAEKGASGMVEHRADRRTGHAGQERYGDASPRTSADTTAALNHRKRFGSEPDLRLSLAARSGAPTADQQQGNGGGGARKPNSAQSKNIKGKNKKKTAPVPPLIEKRDSSKDIERQRIIAYSPLRKLHGDTNGSTLPSSAESSFNATATRKLRLFKTRAETKKTPTIAKLPEASDAKFTSHSAGPVPGGSSLMKQGPAGGFHPLPASSASPQLILAHHSQPPHAHSRQQQLHSAEAVPSQEKHPATAHGKSSPRPNPVSFFRREKTFDAGLLGLERKRAIEPKPKAKPTMSPPLSRRKSIVKSLLEQEGAQEKTRKETLAPTSVATPQTAAITDFQKELQLMTRRKQSPEFTRTASASHRQQQVANKNHPAGASSAKSPFRVHVSNGSAGEQFGARSTPKGKPSASTKALVIPVQSEKECELVEPKQRVELPLAADARDSSPPATPPPPPPPPKTSFYFGMSGKQRQDPGRAGDHGDGSLPTSTNERLAEYFAERKAHSQPFAAESKVDDSDDPGNEDTSGERRALEPDDRLTPDEIGHTQMELIDQFAASLLNGSRFRSSDSVASSEADVRVSTTGSSWDDGQQEIALKLRPTLPRKQFDIPRFSPAAAWRLLTTEDEFCRDATQGMLGSAGQEDTSGEGMDKKLAAAYLRVPTFDQEFDVPEDRIQRVYREPVPGLQDNKSGDSGISGDAGLPDLGEPALPKDRPGDSTPEGSTGKQLHQQSDTGVGGAAGCGGGVSGGWSSNALLLMPWTPQQDLEDDDDSTTGSGSDAPHRGQLVENGTGDGRAGALTDGRDFSSKGHLFSLSLPRENHLSIYNVELNDEKVEKHMFNSLQKFRKSVSGAFKSEESAAIDNNDNWFLGRLGTAGGAGAEKHPKLLNPPTSYPSLDRTGREKEAGPDGAGGAVTSIAQSIHSSIGYLVSGKHMMYLPREPTKIAPDHHAHDRPSGGSKQDQNNNSRTYRNQNGGGQQTAGLQQQQQQSQQQQSQPAWNATASPHRETPRDRKAPAANGVSSGGFGTDATTVVRREDKENLQDPVPVGSGLGSALSPSELENFPVKLSNRRNHRFTFQSTIRQIEKRRVAEKLSREAEIKEAMRLSELEAMRRVEEEFQKKRAREKASIRHQLRLFSMENHPEQQQQHDGHDDGDPDLTGDGKRSDPDGDSLPHQNANGTGGGRGLYRRREFTSMERSRQYRSVNDMALADGKNGSSAEPAFADFQQRLANSDDEEDHRYALEEEDLVDEGADNVGGEHDGDDGDSSSLGYVDTRTPYISRIIQAKSSKSYGARK</sequence>
<feature type="compositionally biased region" description="Basic and acidic residues" evidence="1">
    <location>
        <begin position="612"/>
        <end position="625"/>
    </location>
</feature>
<feature type="compositionally biased region" description="Basic and acidic residues" evidence="1">
    <location>
        <begin position="661"/>
        <end position="673"/>
    </location>
</feature>
<feature type="compositionally biased region" description="Acidic residues" evidence="1">
    <location>
        <begin position="1431"/>
        <end position="1440"/>
    </location>
</feature>
<dbReference type="EnsemblMetazoa" id="AATE009218-RA">
    <property type="protein sequence ID" value="AATE009218-PA.1"/>
    <property type="gene ID" value="AATE009218"/>
</dbReference>
<feature type="compositionally biased region" description="Basic and acidic residues" evidence="1">
    <location>
        <begin position="683"/>
        <end position="693"/>
    </location>
</feature>
<evidence type="ECO:0000256" key="1">
    <source>
        <dbReference type="SAM" id="MobiDB-lite"/>
    </source>
</evidence>
<dbReference type="VEuPathDB" id="VectorBase:AATE009218"/>
<feature type="region of interest" description="Disordered" evidence="1">
    <location>
        <begin position="258"/>
        <end position="307"/>
    </location>
</feature>
<accession>A0A182J0V6</accession>
<feature type="region of interest" description="Disordered" evidence="1">
    <location>
        <begin position="355"/>
        <end position="526"/>
    </location>
</feature>
<feature type="region of interest" description="Disordered" evidence="1">
    <location>
        <begin position="1067"/>
        <end position="1102"/>
    </location>
</feature>
<feature type="region of interest" description="Disordered" evidence="1">
    <location>
        <begin position="36"/>
        <end position="68"/>
    </location>
</feature>
<feature type="compositionally biased region" description="Low complexity" evidence="1">
    <location>
        <begin position="755"/>
        <end position="770"/>
    </location>
</feature>